<evidence type="ECO:0000256" key="1">
    <source>
        <dbReference type="ARBA" id="ARBA00004245"/>
    </source>
</evidence>
<dbReference type="SUPFAM" id="SSF55753">
    <property type="entry name" value="Actin depolymerizing proteins"/>
    <property type="match status" value="2"/>
</dbReference>
<evidence type="ECO:0000259" key="8">
    <source>
        <dbReference type="PROSITE" id="PS51263"/>
    </source>
</evidence>
<keyword evidence="5" id="KW-0009">Actin-binding</keyword>
<evidence type="ECO:0000256" key="6">
    <source>
        <dbReference type="ARBA" id="ARBA00023212"/>
    </source>
</evidence>
<dbReference type="PANTHER" id="PTHR13759:SF1">
    <property type="entry name" value="TWINFILIN"/>
    <property type="match status" value="1"/>
</dbReference>
<dbReference type="Ensembl" id="ENSEBUT00000005835.1">
    <property type="protein sequence ID" value="ENSEBUP00000005397.1"/>
    <property type="gene ID" value="ENSEBUG00000003679.1"/>
</dbReference>
<keyword evidence="3" id="KW-0963">Cytoplasm</keyword>
<dbReference type="Pfam" id="PF00241">
    <property type="entry name" value="Cofilin_ADF"/>
    <property type="match status" value="2"/>
</dbReference>
<feature type="domain" description="ADF-H" evidence="8">
    <location>
        <begin position="178"/>
        <end position="308"/>
    </location>
</feature>
<dbReference type="InterPro" id="IPR029006">
    <property type="entry name" value="ADF-H/Gelsolin-like_dom_sf"/>
</dbReference>
<dbReference type="GO" id="GO:0030042">
    <property type="term" value="P:actin filament depolymerization"/>
    <property type="evidence" value="ECO:0007669"/>
    <property type="project" value="TreeGrafter"/>
</dbReference>
<keyword evidence="10" id="KW-1185">Reference proteome</keyword>
<evidence type="ECO:0000256" key="2">
    <source>
        <dbReference type="ARBA" id="ARBA00009557"/>
    </source>
</evidence>
<evidence type="ECO:0000313" key="10">
    <source>
        <dbReference type="Proteomes" id="UP000694388"/>
    </source>
</evidence>
<dbReference type="AlphaFoldDB" id="A0A8C4NE18"/>
<keyword evidence="4" id="KW-0677">Repeat</keyword>
<dbReference type="SMART" id="SM00102">
    <property type="entry name" value="ADF"/>
    <property type="match status" value="2"/>
</dbReference>
<name>A0A8C4NE18_EPTBU</name>
<evidence type="ECO:0000256" key="7">
    <source>
        <dbReference type="ARBA" id="ARBA00038532"/>
    </source>
</evidence>
<reference evidence="9" key="2">
    <citation type="submission" date="2025-09" db="UniProtKB">
        <authorList>
            <consortium name="Ensembl"/>
        </authorList>
    </citation>
    <scope>IDENTIFICATION</scope>
</reference>
<dbReference type="Proteomes" id="UP000694388">
    <property type="component" value="Unplaced"/>
</dbReference>
<evidence type="ECO:0000256" key="3">
    <source>
        <dbReference type="ARBA" id="ARBA00022490"/>
    </source>
</evidence>
<dbReference type="InterPro" id="IPR002108">
    <property type="entry name" value="ADF-H"/>
</dbReference>
<dbReference type="GO" id="GO:0005884">
    <property type="term" value="C:actin filament"/>
    <property type="evidence" value="ECO:0007669"/>
    <property type="project" value="TreeGrafter"/>
</dbReference>
<protein>
    <recommendedName>
        <fullName evidence="8">ADF-H domain-containing protein</fullName>
    </recommendedName>
</protein>
<dbReference type="GO" id="GO:0051016">
    <property type="term" value="P:barbed-end actin filament capping"/>
    <property type="evidence" value="ECO:0007669"/>
    <property type="project" value="TreeGrafter"/>
</dbReference>
<organism evidence="9 10">
    <name type="scientific">Eptatretus burgeri</name>
    <name type="common">Inshore hagfish</name>
    <dbReference type="NCBI Taxonomy" id="7764"/>
    <lineage>
        <taxon>Eukaryota</taxon>
        <taxon>Metazoa</taxon>
        <taxon>Chordata</taxon>
        <taxon>Craniata</taxon>
        <taxon>Vertebrata</taxon>
        <taxon>Cyclostomata</taxon>
        <taxon>Myxini</taxon>
        <taxon>Myxiniformes</taxon>
        <taxon>Myxinidae</taxon>
        <taxon>Eptatretinae</taxon>
        <taxon>Eptatretus</taxon>
    </lineage>
</organism>
<dbReference type="PANTHER" id="PTHR13759">
    <property type="entry name" value="TWINFILIN"/>
    <property type="match status" value="1"/>
</dbReference>
<dbReference type="GO" id="GO:0010591">
    <property type="term" value="P:regulation of lamellipodium assembly"/>
    <property type="evidence" value="ECO:0007669"/>
    <property type="project" value="TreeGrafter"/>
</dbReference>
<evidence type="ECO:0000313" key="9">
    <source>
        <dbReference type="Ensembl" id="ENSEBUP00000005397.1"/>
    </source>
</evidence>
<dbReference type="PROSITE" id="PS51263">
    <property type="entry name" value="ADF_H"/>
    <property type="match status" value="2"/>
</dbReference>
<sequence>MAHQTGIRAIPDLKEVFVKAHNGNVRLIKVSIENERLVLGKQKKPSGSWHHDYQTMVVSELQENQPTYLLFRLDSRNALGYEWLFISWSPENSPTRQKMLYAATRATIKQEFGVGHIKDEVFGTTMDDVTYEGYSKHLRARAMPGPLTAAEEELQKIRLNEQSQMDGQADKRQLTLQGVALPLNDPAKDALRRLSEREVTYVQMSIDMAAERIILAKAETIDVAVLPQHVPSDVARYHFFLFRHRHQGQPTESLVFIYSMPGSKCSIRERMLYSSCKSSLLSFAEKSIGLSIARKKDVELEEPSASVGRWCMLKIPRCLSPRVIAGILEQITNPCLNHLHSNVRPGSLAQ</sequence>
<comment type="similarity">
    <text evidence="2">Belongs to the actin-binding proteins ADF family. Twinfilin subfamily.</text>
</comment>
<dbReference type="GeneTree" id="ENSGT00530000063868"/>
<dbReference type="GO" id="GO:0051015">
    <property type="term" value="F:actin filament binding"/>
    <property type="evidence" value="ECO:0007669"/>
    <property type="project" value="TreeGrafter"/>
</dbReference>
<comment type="subunit">
    <text evidence="7">Interacts with G-actin; ADP-actin form.</text>
</comment>
<dbReference type="GO" id="GO:0030016">
    <property type="term" value="C:myofibril"/>
    <property type="evidence" value="ECO:0007669"/>
    <property type="project" value="TreeGrafter"/>
</dbReference>
<comment type="subcellular location">
    <subcellularLocation>
        <location evidence="1">Cytoplasm</location>
        <location evidence="1">Cytoskeleton</location>
    </subcellularLocation>
</comment>
<dbReference type="GO" id="GO:0003785">
    <property type="term" value="F:actin monomer binding"/>
    <property type="evidence" value="ECO:0007669"/>
    <property type="project" value="TreeGrafter"/>
</dbReference>
<evidence type="ECO:0000256" key="4">
    <source>
        <dbReference type="ARBA" id="ARBA00022737"/>
    </source>
</evidence>
<reference evidence="9" key="1">
    <citation type="submission" date="2025-08" db="UniProtKB">
        <authorList>
            <consortium name="Ensembl"/>
        </authorList>
    </citation>
    <scope>IDENTIFICATION</scope>
</reference>
<proteinExistence type="inferred from homology"/>
<dbReference type="CDD" id="cd11284">
    <property type="entry name" value="ADF_Twf-C_like"/>
    <property type="match status" value="1"/>
</dbReference>
<feature type="domain" description="ADF-H" evidence="8">
    <location>
        <begin position="1"/>
        <end position="139"/>
    </location>
</feature>
<dbReference type="InterPro" id="IPR028458">
    <property type="entry name" value="Twinfilin"/>
</dbReference>
<dbReference type="FunFam" id="3.40.20.10:FF:000012">
    <property type="entry name" value="Twinfilin-1 isoform 1"/>
    <property type="match status" value="1"/>
</dbReference>
<dbReference type="Gene3D" id="3.40.20.10">
    <property type="entry name" value="Severin"/>
    <property type="match status" value="2"/>
</dbReference>
<evidence type="ECO:0000256" key="5">
    <source>
        <dbReference type="ARBA" id="ARBA00023203"/>
    </source>
</evidence>
<accession>A0A8C4NE18</accession>
<dbReference type="CDD" id="cd11285">
    <property type="entry name" value="ADF_Twf-N_like"/>
    <property type="match status" value="1"/>
</dbReference>
<dbReference type="FunFam" id="3.40.20.10:FF:000007">
    <property type="entry name" value="Twinfilin-1 isoform 1"/>
    <property type="match status" value="1"/>
</dbReference>
<keyword evidence="6" id="KW-0206">Cytoskeleton</keyword>
<dbReference type="GO" id="GO:0010976">
    <property type="term" value="P:positive regulation of neuron projection development"/>
    <property type="evidence" value="ECO:0007669"/>
    <property type="project" value="TreeGrafter"/>
</dbReference>